<accession>A0ACB6RBJ5</accession>
<dbReference type="EMBL" id="MU003494">
    <property type="protein sequence ID" value="KAF2476703.1"/>
    <property type="molecule type" value="Genomic_DNA"/>
</dbReference>
<reference evidence="1" key="1">
    <citation type="journal article" date="2020" name="Stud. Mycol.">
        <title>101 Dothideomycetes genomes: a test case for predicting lifestyles and emergence of pathogens.</title>
        <authorList>
            <person name="Haridas S."/>
            <person name="Albert R."/>
            <person name="Binder M."/>
            <person name="Bloem J."/>
            <person name="Labutti K."/>
            <person name="Salamov A."/>
            <person name="Andreopoulos B."/>
            <person name="Baker S."/>
            <person name="Barry K."/>
            <person name="Bills G."/>
            <person name="Bluhm B."/>
            <person name="Cannon C."/>
            <person name="Castanera R."/>
            <person name="Culley D."/>
            <person name="Daum C."/>
            <person name="Ezra D."/>
            <person name="Gonzalez J."/>
            <person name="Henrissat B."/>
            <person name="Kuo A."/>
            <person name="Liang C."/>
            <person name="Lipzen A."/>
            <person name="Lutzoni F."/>
            <person name="Magnuson J."/>
            <person name="Mondo S."/>
            <person name="Nolan M."/>
            <person name="Ohm R."/>
            <person name="Pangilinan J."/>
            <person name="Park H.-J."/>
            <person name="Ramirez L."/>
            <person name="Alfaro M."/>
            <person name="Sun H."/>
            <person name="Tritt A."/>
            <person name="Yoshinaga Y."/>
            <person name="Zwiers L.-H."/>
            <person name="Turgeon B."/>
            <person name="Goodwin S."/>
            <person name="Spatafora J."/>
            <person name="Crous P."/>
            <person name="Grigoriev I."/>
        </authorList>
    </citation>
    <scope>NUCLEOTIDE SEQUENCE</scope>
    <source>
        <strain evidence="1">ATCC 200398</strain>
    </source>
</reference>
<evidence type="ECO:0000313" key="1">
    <source>
        <dbReference type="EMBL" id="KAF2476703.1"/>
    </source>
</evidence>
<proteinExistence type="predicted"/>
<sequence>MRNCRCPCLHSLSLAQGVASKYAHAKSWLNGFGVASQSSGAEIVTVDNRMSRRGGSTIQWTAAMSRLRPCFLAQACTSIDLGTGFQNFALLCSVRLCFGYTQPLFCSVIVRHVTVFFPMGSRTSHQTETRLLNFGCFVAFFRHLWQPLDKLYANMCKIVLFLKASTLPYNLHDAAPLLLLPSTNYQPTFKPHPSVEFRERSILTKTSPPYQHLSTSFFVAFTALASAAMGQVSSSSSRASSSASQLFQTIHFYARGNSFGKFLSMQPERTVCTFCKLYIIWLPSFPAIIFPIYSWATLAVATSTSHASSASGSVLVSVAGTTSKPASSSAAAASSSKPASSSIAVATKNAAPAVSVGVNAGYLEVLVLGALGVWEKNGEDQGGVKIMSGMLISVLLRLLSLHIAFRMDLIFVYTSCFIYDIYIYILMEHWRMRDIKVTTPNRPNHNPYPTTKELQPKSEQASTSHSYALQPQLHRLHILLNDRPASSRQTNSPHPHPSSANSNPTPNKIVSTSSAVRLWSWQTGQSVGVGLLAEGRVKVGGVEEEGEEGQFAGVIVEGWEDGQVGVGLVLVFVFIVEGKNVGQVVLVFGGQELGYTVFGVQLGAEFEPDGETELLDTPTGGLVLEDGQVVVIGVQLEHEVEPEEDGRLELSVPTGHELRYTVVPEQVVGVTGGQIAGVGHEEGIAVEFPWARSYWNALRLDAEHGGVIVDVEIEVVVVVIVTMNTTGGRITDSPGTVTVTGGGQLPDEERDPDIELVGAAPEELSLRRRNVLCATTAGRNVRNVRIDLKDAFTVQGRVVTLPRDAIVTVVVEIRHEDEKDDWNSDEEAEDFLVVVVVGGGVTNEVVVENLGELGIAGVETRLPEDELTMLVLAELVATLEDDKTWTEKGPEAVDFVGVWLVDETELVLPEEVPLIEELRNRSSSELDELERPYEGYAVDVRVNDEYCVIVEIGLSMVFAQDNAGQETRVKSMETSSPLSQSPADATTNNRPNEKTARCMTTAAMQQQNLVNPTEIPSDAFSDHAENAGNLRGLQYLATFHTAQWAGSIVDWIAVSAKGPLHIVGKPLEAEGCQSLQEERNRINIGSFFFELEALQLDSNFHDTVQIDVSWSGGTKRTRNATSKIFPACSIWLSQCIVNVSPYHKEVSILVCFFSLYFVVPIDDPADSDSPRSPTFPDSISPIWLENHPVNERLRIQFGQKRISSIEQYDSTGVGKSEDVAKLISALDSLPGNYQTRARATAFAANRSIAKSNLPLSSHSIFLGTAVLGCDFIPSIHRENITERHLQQPQASSFIPLGDEVSQPPVISHFFPPKPVILVSNLFYQFINSPSR</sequence>
<dbReference type="Proteomes" id="UP000799755">
    <property type="component" value="Unassembled WGS sequence"/>
</dbReference>
<evidence type="ECO:0000313" key="2">
    <source>
        <dbReference type="Proteomes" id="UP000799755"/>
    </source>
</evidence>
<keyword evidence="2" id="KW-1185">Reference proteome</keyword>
<protein>
    <submittedName>
        <fullName evidence="1">Uncharacterized protein</fullName>
    </submittedName>
</protein>
<organism evidence="1 2">
    <name type="scientific">Lindgomyces ingoldianus</name>
    <dbReference type="NCBI Taxonomy" id="673940"/>
    <lineage>
        <taxon>Eukaryota</taxon>
        <taxon>Fungi</taxon>
        <taxon>Dikarya</taxon>
        <taxon>Ascomycota</taxon>
        <taxon>Pezizomycotina</taxon>
        <taxon>Dothideomycetes</taxon>
        <taxon>Pleosporomycetidae</taxon>
        <taxon>Pleosporales</taxon>
        <taxon>Lindgomycetaceae</taxon>
        <taxon>Lindgomyces</taxon>
    </lineage>
</organism>
<name>A0ACB6RBJ5_9PLEO</name>
<gene>
    <name evidence="1" type="ORF">BDR25DRAFT_349769</name>
</gene>
<comment type="caution">
    <text evidence="1">The sequence shown here is derived from an EMBL/GenBank/DDBJ whole genome shotgun (WGS) entry which is preliminary data.</text>
</comment>